<keyword evidence="3 9" id="KW-0813">Transport</keyword>
<dbReference type="Pfam" id="PF00528">
    <property type="entry name" value="BPD_transp_1"/>
    <property type="match status" value="1"/>
</dbReference>
<dbReference type="CDD" id="cd06261">
    <property type="entry name" value="TM_PBP2"/>
    <property type="match status" value="1"/>
</dbReference>
<evidence type="ECO:0000256" key="2">
    <source>
        <dbReference type="ARBA" id="ARBA00007069"/>
    </source>
</evidence>
<dbReference type="Gene3D" id="1.10.3720.10">
    <property type="entry name" value="MetI-like"/>
    <property type="match status" value="1"/>
</dbReference>
<evidence type="ECO:0000256" key="5">
    <source>
        <dbReference type="ARBA" id="ARBA00022505"/>
    </source>
</evidence>
<keyword evidence="6 9" id="KW-0812">Transmembrane</keyword>
<feature type="transmembrane region" description="Helical" evidence="9">
    <location>
        <begin position="218"/>
        <end position="240"/>
    </location>
</feature>
<comment type="subcellular location">
    <subcellularLocation>
        <location evidence="1 9">Cell membrane</location>
        <topology evidence="1 9">Multi-pass membrane protein</topology>
    </subcellularLocation>
</comment>
<dbReference type="InterPro" id="IPR011867">
    <property type="entry name" value="ModB_ABC"/>
</dbReference>
<dbReference type="NCBIfam" id="TIGR02141">
    <property type="entry name" value="modB_ABC"/>
    <property type="match status" value="1"/>
</dbReference>
<feature type="domain" description="ABC transmembrane type-1" evidence="11">
    <location>
        <begin position="34"/>
        <end position="234"/>
    </location>
</feature>
<evidence type="ECO:0000256" key="3">
    <source>
        <dbReference type="ARBA" id="ARBA00022448"/>
    </source>
</evidence>
<feature type="transmembrane region" description="Helical" evidence="9">
    <location>
        <begin position="36"/>
        <end position="60"/>
    </location>
</feature>
<dbReference type="InterPro" id="IPR006469">
    <property type="entry name" value="NifC_ABC_porter"/>
</dbReference>
<gene>
    <name evidence="12" type="primary">modB</name>
    <name evidence="12" type="ORF">F8S09_07405</name>
</gene>
<evidence type="ECO:0000256" key="7">
    <source>
        <dbReference type="ARBA" id="ARBA00022989"/>
    </source>
</evidence>
<dbReference type="SUPFAM" id="SSF161098">
    <property type="entry name" value="MetI-like"/>
    <property type="match status" value="1"/>
</dbReference>
<feature type="transmembrane region" description="Helical" evidence="9">
    <location>
        <begin position="105"/>
        <end position="130"/>
    </location>
</feature>
<keyword evidence="5 10" id="KW-0500">Molybdenum</keyword>
<evidence type="ECO:0000256" key="6">
    <source>
        <dbReference type="ARBA" id="ARBA00022692"/>
    </source>
</evidence>
<dbReference type="InterPro" id="IPR035906">
    <property type="entry name" value="MetI-like_sf"/>
</dbReference>
<dbReference type="PANTHER" id="PTHR30183">
    <property type="entry name" value="MOLYBDENUM TRANSPORT SYSTEM PERMEASE PROTEIN MODB"/>
    <property type="match status" value="1"/>
</dbReference>
<feature type="transmembrane region" description="Helical" evidence="9">
    <location>
        <begin position="162"/>
        <end position="180"/>
    </location>
</feature>
<name>A0A7X1TRN4_9DEIO</name>
<dbReference type="InterPro" id="IPR000515">
    <property type="entry name" value="MetI-like"/>
</dbReference>
<sequence length="248" mass="25815">MAGLLLLPILALLLDALTPAVWDTLDSAAVRDALRVSAVTTGAALLVTLTLGTPVAYLLARRRFPGRGLLDALLDLPMVLPPVVAGVALLLAFGRDGLLGRPLEVAGIDLAFTPGAVVLAQVFTSAPFYVRAARAGFLAFDPDVEGAARVDGAGRWALFHRVTLPLALPFLLEGAVLAWARSLGEFGATLLFAGSLQGETRTVPLAIYSAAESDLAPALALSGLMVVLAFGVLFTLRLIAGRRLTSPQ</sequence>
<evidence type="ECO:0000256" key="10">
    <source>
        <dbReference type="RuleBase" id="RU365097"/>
    </source>
</evidence>
<keyword evidence="7 9" id="KW-1133">Transmembrane helix</keyword>
<feature type="transmembrane region" description="Helical" evidence="9">
    <location>
        <begin position="72"/>
        <end position="93"/>
    </location>
</feature>
<dbReference type="PANTHER" id="PTHR30183:SF3">
    <property type="entry name" value="MOLYBDENUM TRANSPORT SYSTEM PERMEASE PROTEIN MODB"/>
    <property type="match status" value="1"/>
</dbReference>
<dbReference type="GO" id="GO:0015098">
    <property type="term" value="F:molybdate ion transmembrane transporter activity"/>
    <property type="evidence" value="ECO:0007669"/>
    <property type="project" value="UniProtKB-UniRule"/>
</dbReference>
<evidence type="ECO:0000256" key="8">
    <source>
        <dbReference type="ARBA" id="ARBA00023136"/>
    </source>
</evidence>
<keyword evidence="4 10" id="KW-1003">Cell membrane</keyword>
<dbReference type="GO" id="GO:0005886">
    <property type="term" value="C:plasma membrane"/>
    <property type="evidence" value="ECO:0007669"/>
    <property type="project" value="UniProtKB-SubCell"/>
</dbReference>
<evidence type="ECO:0000313" key="12">
    <source>
        <dbReference type="EMBL" id="MPY66522.1"/>
    </source>
</evidence>
<evidence type="ECO:0000313" key="13">
    <source>
        <dbReference type="Proteomes" id="UP000484842"/>
    </source>
</evidence>
<keyword evidence="13" id="KW-1185">Reference proteome</keyword>
<keyword evidence="8 9" id="KW-0472">Membrane</keyword>
<protein>
    <recommendedName>
        <fullName evidence="10">Molybdenum transport system permease</fullName>
    </recommendedName>
</protein>
<evidence type="ECO:0000256" key="9">
    <source>
        <dbReference type="RuleBase" id="RU363032"/>
    </source>
</evidence>
<dbReference type="NCBIfam" id="TIGR01581">
    <property type="entry name" value="Mo_ABC_porter"/>
    <property type="match status" value="1"/>
</dbReference>
<evidence type="ECO:0000259" key="11">
    <source>
        <dbReference type="PROSITE" id="PS50928"/>
    </source>
</evidence>
<organism evidence="12 13">
    <name type="scientific">Deinococcus terrestris</name>
    <dbReference type="NCBI Taxonomy" id="2651870"/>
    <lineage>
        <taxon>Bacteria</taxon>
        <taxon>Thermotogati</taxon>
        <taxon>Deinococcota</taxon>
        <taxon>Deinococci</taxon>
        <taxon>Deinococcales</taxon>
        <taxon>Deinococcaceae</taxon>
        <taxon>Deinococcus</taxon>
    </lineage>
</organism>
<comment type="function">
    <text evidence="10">Part of the binding-protein-dependent transport system for molybdenum; probably responsible for the translocation of the substrate across the membrane.</text>
</comment>
<evidence type="ECO:0000256" key="4">
    <source>
        <dbReference type="ARBA" id="ARBA00022475"/>
    </source>
</evidence>
<accession>A0A7X1TRN4</accession>
<comment type="similarity">
    <text evidence="2 10">Belongs to the binding-protein-dependent transport system permease family. CysTW subfamily.</text>
</comment>
<dbReference type="EMBL" id="WBSL01000002">
    <property type="protein sequence ID" value="MPY66522.1"/>
    <property type="molecule type" value="Genomic_DNA"/>
</dbReference>
<dbReference type="Proteomes" id="UP000484842">
    <property type="component" value="Unassembled WGS sequence"/>
</dbReference>
<dbReference type="AlphaFoldDB" id="A0A7X1TRN4"/>
<evidence type="ECO:0000256" key="1">
    <source>
        <dbReference type="ARBA" id="ARBA00004651"/>
    </source>
</evidence>
<comment type="caution">
    <text evidence="12">The sequence shown here is derived from an EMBL/GenBank/DDBJ whole genome shotgun (WGS) entry which is preliminary data.</text>
</comment>
<dbReference type="PROSITE" id="PS50928">
    <property type="entry name" value="ABC_TM1"/>
    <property type="match status" value="1"/>
</dbReference>
<proteinExistence type="inferred from homology"/>
<reference evidence="12 13" key="1">
    <citation type="submission" date="2019-10" db="EMBL/GenBank/DDBJ databases">
        <title>Deinococcus sp. isolated from soil.</title>
        <authorList>
            <person name="Li Y."/>
            <person name="Wang J."/>
        </authorList>
    </citation>
    <scope>NUCLEOTIDE SEQUENCE [LARGE SCALE GENOMIC DNA]</scope>
    <source>
        <strain evidence="12 13">SDU3-2</strain>
    </source>
</reference>